<proteinExistence type="inferred from homology"/>
<dbReference type="InterPro" id="IPR058636">
    <property type="entry name" value="Beta-barrel_YknX"/>
</dbReference>
<evidence type="ECO:0000259" key="3">
    <source>
        <dbReference type="Pfam" id="PF25917"/>
    </source>
</evidence>
<evidence type="ECO:0000259" key="4">
    <source>
        <dbReference type="Pfam" id="PF25975"/>
    </source>
</evidence>
<dbReference type="NCBIfam" id="TIGR01730">
    <property type="entry name" value="RND_mfp"/>
    <property type="match status" value="1"/>
</dbReference>
<organism evidence="6 7">
    <name type="scientific">Coraliomargarita algicola</name>
    <dbReference type="NCBI Taxonomy" id="3092156"/>
    <lineage>
        <taxon>Bacteria</taxon>
        <taxon>Pseudomonadati</taxon>
        <taxon>Verrucomicrobiota</taxon>
        <taxon>Opitutia</taxon>
        <taxon>Puniceicoccales</taxon>
        <taxon>Coraliomargaritaceae</taxon>
        <taxon>Coraliomargarita</taxon>
    </lineage>
</organism>
<dbReference type="InterPro" id="IPR058649">
    <property type="entry name" value="CzcB_C"/>
</dbReference>
<dbReference type="Gene3D" id="1.10.287.470">
    <property type="entry name" value="Helix hairpin bin"/>
    <property type="match status" value="1"/>
</dbReference>
<name>A0ABZ0RPT2_9BACT</name>
<dbReference type="EMBL" id="CP138858">
    <property type="protein sequence ID" value="WPJ96907.1"/>
    <property type="molecule type" value="Genomic_DNA"/>
</dbReference>
<dbReference type="Proteomes" id="UP001324993">
    <property type="component" value="Chromosome"/>
</dbReference>
<gene>
    <name evidence="6" type="ORF">SH580_04200</name>
</gene>
<feature type="coiled-coil region" evidence="2">
    <location>
        <begin position="87"/>
        <end position="166"/>
    </location>
</feature>
<dbReference type="Pfam" id="PF25990">
    <property type="entry name" value="Beta-barrel_YknX"/>
    <property type="match status" value="1"/>
</dbReference>
<dbReference type="Gene3D" id="2.40.420.20">
    <property type="match status" value="1"/>
</dbReference>
<dbReference type="Gene3D" id="2.40.50.100">
    <property type="match status" value="1"/>
</dbReference>
<keyword evidence="7" id="KW-1185">Reference proteome</keyword>
<comment type="similarity">
    <text evidence="1">Belongs to the membrane fusion protein (MFP) (TC 8.A.1) family.</text>
</comment>
<dbReference type="SUPFAM" id="SSF111369">
    <property type="entry name" value="HlyD-like secretion proteins"/>
    <property type="match status" value="1"/>
</dbReference>
<feature type="domain" description="Multidrug resistance protein MdtA-like barrel-sandwich hybrid" evidence="3">
    <location>
        <begin position="63"/>
        <end position="197"/>
    </location>
</feature>
<dbReference type="PANTHER" id="PTHR30469">
    <property type="entry name" value="MULTIDRUG RESISTANCE PROTEIN MDTA"/>
    <property type="match status" value="1"/>
</dbReference>
<keyword evidence="2" id="KW-0175">Coiled coil</keyword>
<dbReference type="Pfam" id="PF25917">
    <property type="entry name" value="BSH_RND"/>
    <property type="match status" value="1"/>
</dbReference>
<evidence type="ECO:0000256" key="1">
    <source>
        <dbReference type="ARBA" id="ARBA00009477"/>
    </source>
</evidence>
<evidence type="ECO:0000313" key="7">
    <source>
        <dbReference type="Proteomes" id="UP001324993"/>
    </source>
</evidence>
<dbReference type="Pfam" id="PF25975">
    <property type="entry name" value="CzcB_C"/>
    <property type="match status" value="1"/>
</dbReference>
<evidence type="ECO:0000256" key="2">
    <source>
        <dbReference type="SAM" id="Coils"/>
    </source>
</evidence>
<reference evidence="6 7" key="1">
    <citation type="submission" date="2023-11" db="EMBL/GenBank/DDBJ databases">
        <title>Coraliomargarita sp. nov., isolated from marine algae.</title>
        <authorList>
            <person name="Lee J.K."/>
            <person name="Baek J.H."/>
            <person name="Kim J.M."/>
            <person name="Choi D.G."/>
            <person name="Jeon C.O."/>
        </authorList>
    </citation>
    <scope>NUCLEOTIDE SEQUENCE [LARGE SCALE GENOMIC DNA]</scope>
    <source>
        <strain evidence="6 7">J2-16</strain>
    </source>
</reference>
<dbReference type="InterPro" id="IPR058625">
    <property type="entry name" value="MdtA-like_BSH"/>
</dbReference>
<feature type="domain" description="CzcB-like C-terminal circularly permuted SH3-like" evidence="4">
    <location>
        <begin position="310"/>
        <end position="351"/>
    </location>
</feature>
<evidence type="ECO:0000313" key="6">
    <source>
        <dbReference type="EMBL" id="WPJ96907.1"/>
    </source>
</evidence>
<dbReference type="InterPro" id="IPR006143">
    <property type="entry name" value="RND_pump_MFP"/>
</dbReference>
<dbReference type="RefSeq" id="WP_319833764.1">
    <property type="nucleotide sequence ID" value="NZ_CP138858.1"/>
</dbReference>
<protein>
    <submittedName>
        <fullName evidence="6">Efflux RND transporter periplasmic adaptor subunit</fullName>
    </submittedName>
</protein>
<dbReference type="PANTHER" id="PTHR30469:SF33">
    <property type="entry name" value="SLR1207 PROTEIN"/>
    <property type="match status" value="1"/>
</dbReference>
<evidence type="ECO:0000259" key="5">
    <source>
        <dbReference type="Pfam" id="PF25990"/>
    </source>
</evidence>
<dbReference type="Gene3D" id="2.40.30.170">
    <property type="match status" value="1"/>
</dbReference>
<feature type="domain" description="YknX-like beta-barrel" evidence="5">
    <location>
        <begin position="214"/>
        <end position="287"/>
    </location>
</feature>
<accession>A0ABZ0RPT2</accession>
<sequence length="362" mass="39683">MKRALITFFILALIAGGIYGLLQVVPQGDGGPANQIRTDTAERRDLKSVVPATGEVLPLLSSSVKSEISGRITVIKIEEGDSVVRDQELLELDRTSLETRLREAQRSLEAEKLRLEKSERNFKRLEELFARKFVGEQEYLDAQTELKLAKLNIEISQARLEDAAEDLSKTTILAPHDGVVTLMGVLEGQVISGASSVSNGTDLLTIAQLNELYMEANINEVDVEKLYIGQPAFLRFDAIPDFEVEGKISVIAPSARKDGNVRVFPIEVVFEVADNRVRPGISATVEVPIESAENVVSVLLSAVFNDGESGGSIVFVKNATGWERREVTTGINNLQHVEIRTGLEAGETVALSRPPEFRKSDD</sequence>